<feature type="region of interest" description="Disordered" evidence="1">
    <location>
        <begin position="1"/>
        <end position="22"/>
    </location>
</feature>
<dbReference type="AlphaFoldDB" id="A0AAN7NE37"/>
<dbReference type="EMBL" id="JAUNZN010000020">
    <property type="protein sequence ID" value="KAK4809916.1"/>
    <property type="molecule type" value="Genomic_DNA"/>
</dbReference>
<protein>
    <submittedName>
        <fullName evidence="2">Uncharacterized protein</fullName>
    </submittedName>
</protein>
<gene>
    <name evidence="2" type="ORF">QYF61_023403</name>
</gene>
<evidence type="ECO:0000313" key="2">
    <source>
        <dbReference type="EMBL" id="KAK4809916.1"/>
    </source>
</evidence>
<sequence length="88" mass="9575">MPSLERLVGEQTPPSVHNPPSEAFLLTLQDPKRSSINQVLPLAADQAARQHQIRCSRTTSAIKSEACALTSCANSVLWLQTALCCPEF</sequence>
<organism evidence="2 3">
    <name type="scientific">Mycteria americana</name>
    <name type="common">Wood stork</name>
    <dbReference type="NCBI Taxonomy" id="33587"/>
    <lineage>
        <taxon>Eukaryota</taxon>
        <taxon>Metazoa</taxon>
        <taxon>Chordata</taxon>
        <taxon>Craniata</taxon>
        <taxon>Vertebrata</taxon>
        <taxon>Euteleostomi</taxon>
        <taxon>Archelosauria</taxon>
        <taxon>Archosauria</taxon>
        <taxon>Dinosauria</taxon>
        <taxon>Saurischia</taxon>
        <taxon>Theropoda</taxon>
        <taxon>Coelurosauria</taxon>
        <taxon>Aves</taxon>
        <taxon>Neognathae</taxon>
        <taxon>Neoaves</taxon>
        <taxon>Aequornithes</taxon>
        <taxon>Ciconiiformes</taxon>
        <taxon>Ciconiidae</taxon>
        <taxon>Mycteria</taxon>
    </lineage>
</organism>
<evidence type="ECO:0000256" key="1">
    <source>
        <dbReference type="SAM" id="MobiDB-lite"/>
    </source>
</evidence>
<reference evidence="2 3" key="1">
    <citation type="journal article" date="2023" name="J. Hered.">
        <title>Chromosome-level genome of the wood stork (Mycteria americana) provides insight into avian chromosome evolution.</title>
        <authorList>
            <person name="Flamio R. Jr."/>
            <person name="Ramstad K.M."/>
        </authorList>
    </citation>
    <scope>NUCLEOTIDE SEQUENCE [LARGE SCALE GENOMIC DNA]</scope>
    <source>
        <strain evidence="2">JAX WOST 10</strain>
    </source>
</reference>
<dbReference type="Proteomes" id="UP001333110">
    <property type="component" value="Unassembled WGS sequence"/>
</dbReference>
<proteinExistence type="predicted"/>
<keyword evidence="3" id="KW-1185">Reference proteome</keyword>
<evidence type="ECO:0000313" key="3">
    <source>
        <dbReference type="Proteomes" id="UP001333110"/>
    </source>
</evidence>
<accession>A0AAN7NE37</accession>
<name>A0AAN7NE37_MYCAM</name>
<comment type="caution">
    <text evidence="2">The sequence shown here is derived from an EMBL/GenBank/DDBJ whole genome shotgun (WGS) entry which is preliminary data.</text>
</comment>